<dbReference type="Gene3D" id="2.60.40.3940">
    <property type="match status" value="1"/>
</dbReference>
<sequence>MSNLIEVDRWENGIYQLETSDPVIGGPDGIDNLQAKQLANRTQFLKRLLEAGQSNLDAHANAVDPHPQYATKADLAQRLAELVGQSPAALDTLKELADALGNDPNFATTITNELAKKAAIDSPVFTGTPKGPTPPQFDNTTKVATTSFVQQAAGNFQARKYVNGSAALAISDTGSWIEAGGAGPSTITLPAPATSNLTFTVTNVTSNGAQVTISTPSAGIYNQGLSAGTFALDVGATVELVSDASNWTVISHYTRSPIAQTPAQFDNSTKLSTTAFTQAALGNFAGFVGLSSVRALTLADLGKQVNYYGAVNGTIPLPPASSVPAGQGYWITNSGNALLTVSPNGSDTLAGVSGTASLPVGINDNVYVASAGTGSQWIVFGGSAQLKYTGSFSALLGGSGYQKLPSGLIIQWGTGTTQSSGSVTLTFPVAFPTTCRSATANNWGGGTVYVGITSFSAASMVVNSGSVGQNFTWIAIGY</sequence>
<dbReference type="PANTHER" id="PTHR35191:SF1">
    <property type="entry name" value="PROPHAGE SIDE TAIL FIBER PROTEIN HOMOLOG STFQ-RELATED"/>
    <property type="match status" value="1"/>
</dbReference>
<name>A0AAW3NBK3_9BURK</name>
<gene>
    <name evidence="2" type="ORF">WK53_28475</name>
</gene>
<dbReference type="Proteomes" id="UP000056732">
    <property type="component" value="Unassembled WGS sequence"/>
</dbReference>
<dbReference type="RefSeq" id="WP_059926885.1">
    <property type="nucleotide sequence ID" value="NZ_LPDO01000040.1"/>
</dbReference>
<dbReference type="EMBL" id="LPDO01000040">
    <property type="protein sequence ID" value="KVT57986.1"/>
    <property type="molecule type" value="Genomic_DNA"/>
</dbReference>
<organism evidence="2 3">
    <name type="scientific">Burkholderia ubonensis</name>
    <dbReference type="NCBI Taxonomy" id="101571"/>
    <lineage>
        <taxon>Bacteria</taxon>
        <taxon>Pseudomonadati</taxon>
        <taxon>Pseudomonadota</taxon>
        <taxon>Betaproteobacteria</taxon>
        <taxon>Burkholderiales</taxon>
        <taxon>Burkholderiaceae</taxon>
        <taxon>Burkholderia</taxon>
        <taxon>Burkholderia cepacia complex</taxon>
    </lineage>
</organism>
<dbReference type="Pfam" id="PF21882">
    <property type="entry name" value="Gp53-like_C"/>
    <property type="match status" value="1"/>
</dbReference>
<reference evidence="2 3" key="1">
    <citation type="submission" date="2015-11" db="EMBL/GenBank/DDBJ databases">
        <title>Expanding the genomic diversity of Burkholderia species for the development of highly accurate diagnostics.</title>
        <authorList>
            <person name="Sahl J."/>
            <person name="Keim P."/>
            <person name="Wagner D."/>
        </authorList>
    </citation>
    <scope>NUCLEOTIDE SEQUENCE [LARGE SCALE GENOMIC DNA]</scope>
    <source>
        <strain evidence="2 3">MSMB1137WGS</strain>
    </source>
</reference>
<dbReference type="InterPro" id="IPR051934">
    <property type="entry name" value="Phage_Tail_Fiber_Structural"/>
</dbReference>
<comment type="caution">
    <text evidence="2">The sequence shown here is derived from an EMBL/GenBank/DDBJ whole genome shotgun (WGS) entry which is preliminary data.</text>
</comment>
<dbReference type="InterPro" id="IPR054075">
    <property type="entry name" value="Gp53-like_C"/>
</dbReference>
<dbReference type="PANTHER" id="PTHR35191">
    <property type="entry name" value="PROPHAGE SIDE TAIL FIBER PROTEIN HOMOLOG STFQ-RELATED"/>
    <property type="match status" value="1"/>
</dbReference>
<protein>
    <recommendedName>
        <fullName evidence="1">Putative tail fiber protein gp53-like C-terminal domain-containing protein</fullName>
    </recommendedName>
</protein>
<feature type="domain" description="Putative tail fiber protein gp53-like C-terminal" evidence="1">
    <location>
        <begin position="403"/>
        <end position="478"/>
    </location>
</feature>
<evidence type="ECO:0000259" key="1">
    <source>
        <dbReference type="Pfam" id="PF21882"/>
    </source>
</evidence>
<evidence type="ECO:0000313" key="2">
    <source>
        <dbReference type="EMBL" id="KVT57986.1"/>
    </source>
</evidence>
<evidence type="ECO:0000313" key="3">
    <source>
        <dbReference type="Proteomes" id="UP000056732"/>
    </source>
</evidence>
<dbReference type="AlphaFoldDB" id="A0AAW3NBK3"/>
<accession>A0AAW3NBK3</accession>
<proteinExistence type="predicted"/>